<evidence type="ECO:0000256" key="4">
    <source>
        <dbReference type="RuleBase" id="RU004504"/>
    </source>
</evidence>
<name>A0A917ZVF4_9ACTN</name>
<keyword evidence="6" id="KW-0808">Transferase</keyword>
<evidence type="ECO:0000256" key="3">
    <source>
        <dbReference type="RuleBase" id="RU004075"/>
    </source>
</evidence>
<dbReference type="Pfam" id="PF00266">
    <property type="entry name" value="Aminotran_5"/>
    <property type="match status" value="1"/>
</dbReference>
<comment type="cofactor">
    <cofactor evidence="1 4">
        <name>pyridoxal 5'-phosphate</name>
        <dbReference type="ChEBI" id="CHEBI:597326"/>
    </cofactor>
</comment>
<dbReference type="PROSITE" id="PS00595">
    <property type="entry name" value="AA_TRANSFER_CLASS_5"/>
    <property type="match status" value="1"/>
</dbReference>
<evidence type="ECO:0000256" key="2">
    <source>
        <dbReference type="ARBA" id="ARBA00022898"/>
    </source>
</evidence>
<dbReference type="SUPFAM" id="SSF53383">
    <property type="entry name" value="PLP-dependent transferases"/>
    <property type="match status" value="1"/>
</dbReference>
<evidence type="ECO:0000313" key="7">
    <source>
        <dbReference type="Proteomes" id="UP000641932"/>
    </source>
</evidence>
<reference evidence="6" key="1">
    <citation type="journal article" date="2014" name="Int. J. Syst. Evol. Microbiol.">
        <title>Complete genome sequence of Corynebacterium casei LMG S-19264T (=DSM 44701T), isolated from a smear-ripened cheese.</title>
        <authorList>
            <consortium name="US DOE Joint Genome Institute (JGI-PGF)"/>
            <person name="Walter F."/>
            <person name="Albersmeier A."/>
            <person name="Kalinowski J."/>
            <person name="Ruckert C."/>
        </authorList>
    </citation>
    <scope>NUCLEOTIDE SEQUENCE</scope>
    <source>
        <strain evidence="6">CGMCC 4.7201</strain>
    </source>
</reference>
<dbReference type="PANTHER" id="PTHR43586">
    <property type="entry name" value="CYSTEINE DESULFURASE"/>
    <property type="match status" value="1"/>
</dbReference>
<gene>
    <name evidence="6" type="ORF">GCM10012280_54710</name>
</gene>
<comment type="caution">
    <text evidence="6">The sequence shown here is derived from an EMBL/GenBank/DDBJ whole genome shotgun (WGS) entry which is preliminary data.</text>
</comment>
<dbReference type="PANTHER" id="PTHR43586:SF24">
    <property type="entry name" value="BLR4730 PROTEIN"/>
    <property type="match status" value="1"/>
</dbReference>
<proteinExistence type="inferred from homology"/>
<evidence type="ECO:0000256" key="1">
    <source>
        <dbReference type="ARBA" id="ARBA00001933"/>
    </source>
</evidence>
<dbReference type="InterPro" id="IPR015424">
    <property type="entry name" value="PyrdxlP-dep_Trfase"/>
</dbReference>
<dbReference type="InterPro" id="IPR015422">
    <property type="entry name" value="PyrdxlP-dep_Trfase_small"/>
</dbReference>
<comment type="similarity">
    <text evidence="3">Belongs to the class-V pyridoxal-phosphate-dependent aminotransferase family.</text>
</comment>
<sequence>MLDSDFDLARARVETPGVHHVVHLNNAGASLAPQVVVDAVTDHLRTEALVGAYEAAERAQSAIDRAHGGIAELLNCRTEEVAILDSASRAWGMALASIPLMAGDRVLASPVEYGGNHVSLLHLTQRVGALLETLPVDNTGMVDVDELHNQLDERVRLIAVTHVPMHDGLVNPVARIGRLARAHGVLSLVDACQSVGQMPVNVRELDCDLLVGCGRKFLRGPRGTGFLYVRQELAHELTPPILGLDGVEWSSGTYRLAPGARRFETWESNCASRIGLGVAVDYALGWGVDRTWQRVRQLAEGLRRNVAGIPGVTVEDRGRERCGTVALTFEGLRPDRVRAALGRAGINTWVCLPNAACVDMQARRLDSLLRVSVHYYNSQEELDRLCSELESLAVGPPAKVLV</sequence>
<dbReference type="Gene3D" id="3.90.1150.10">
    <property type="entry name" value="Aspartate Aminotransferase, domain 1"/>
    <property type="match status" value="1"/>
</dbReference>
<protein>
    <submittedName>
        <fullName evidence="6">Aminotransferase class V</fullName>
    </submittedName>
</protein>
<dbReference type="Proteomes" id="UP000641932">
    <property type="component" value="Unassembled WGS sequence"/>
</dbReference>
<dbReference type="RefSeq" id="WP_189134476.1">
    <property type="nucleotide sequence ID" value="NZ_BMMS01000027.1"/>
</dbReference>
<dbReference type="EMBL" id="BMMS01000027">
    <property type="protein sequence ID" value="GGO96057.1"/>
    <property type="molecule type" value="Genomic_DNA"/>
</dbReference>
<dbReference type="AlphaFoldDB" id="A0A917ZVF4"/>
<dbReference type="InterPro" id="IPR020578">
    <property type="entry name" value="Aminotrans_V_PyrdxlP_BS"/>
</dbReference>
<reference evidence="6" key="2">
    <citation type="submission" date="2020-09" db="EMBL/GenBank/DDBJ databases">
        <authorList>
            <person name="Sun Q."/>
            <person name="Zhou Y."/>
        </authorList>
    </citation>
    <scope>NUCLEOTIDE SEQUENCE</scope>
    <source>
        <strain evidence="6">CGMCC 4.7201</strain>
    </source>
</reference>
<dbReference type="InterPro" id="IPR000192">
    <property type="entry name" value="Aminotrans_V_dom"/>
</dbReference>
<feature type="domain" description="Aminotransferase class V" evidence="5">
    <location>
        <begin position="23"/>
        <end position="385"/>
    </location>
</feature>
<dbReference type="GO" id="GO:0008483">
    <property type="term" value="F:transaminase activity"/>
    <property type="evidence" value="ECO:0007669"/>
    <property type="project" value="UniProtKB-KW"/>
</dbReference>
<keyword evidence="2" id="KW-0663">Pyridoxal phosphate</keyword>
<accession>A0A917ZVF4</accession>
<evidence type="ECO:0000313" key="6">
    <source>
        <dbReference type="EMBL" id="GGO96057.1"/>
    </source>
</evidence>
<keyword evidence="6" id="KW-0032">Aminotransferase</keyword>
<organism evidence="6 7">
    <name type="scientific">Wenjunlia tyrosinilytica</name>
    <dbReference type="NCBI Taxonomy" id="1544741"/>
    <lineage>
        <taxon>Bacteria</taxon>
        <taxon>Bacillati</taxon>
        <taxon>Actinomycetota</taxon>
        <taxon>Actinomycetes</taxon>
        <taxon>Kitasatosporales</taxon>
        <taxon>Streptomycetaceae</taxon>
        <taxon>Wenjunlia</taxon>
    </lineage>
</organism>
<dbReference type="InterPro" id="IPR015421">
    <property type="entry name" value="PyrdxlP-dep_Trfase_major"/>
</dbReference>
<dbReference type="Gene3D" id="3.40.640.10">
    <property type="entry name" value="Type I PLP-dependent aspartate aminotransferase-like (Major domain)"/>
    <property type="match status" value="1"/>
</dbReference>
<keyword evidence="7" id="KW-1185">Reference proteome</keyword>
<evidence type="ECO:0000259" key="5">
    <source>
        <dbReference type="Pfam" id="PF00266"/>
    </source>
</evidence>